<protein>
    <submittedName>
        <fullName evidence="1">Uncharacterized protein</fullName>
    </submittedName>
</protein>
<reference evidence="1" key="2">
    <citation type="journal article" date="2015" name="Data Brief">
        <title>Shoot transcriptome of the giant reed, Arundo donax.</title>
        <authorList>
            <person name="Barrero R.A."/>
            <person name="Guerrero F.D."/>
            <person name="Moolhuijzen P."/>
            <person name="Goolsby J.A."/>
            <person name="Tidwell J."/>
            <person name="Bellgard S.E."/>
            <person name="Bellgard M.I."/>
        </authorList>
    </citation>
    <scope>NUCLEOTIDE SEQUENCE</scope>
    <source>
        <tissue evidence="1">Shoot tissue taken approximately 20 cm above the soil surface</tissue>
    </source>
</reference>
<reference evidence="1" key="1">
    <citation type="submission" date="2014-09" db="EMBL/GenBank/DDBJ databases">
        <authorList>
            <person name="Magalhaes I.L.F."/>
            <person name="Oliveira U."/>
            <person name="Santos F.R."/>
            <person name="Vidigal T.H.D.A."/>
            <person name="Brescovit A.D."/>
            <person name="Santos A.J."/>
        </authorList>
    </citation>
    <scope>NUCLEOTIDE SEQUENCE</scope>
    <source>
        <tissue evidence="1">Shoot tissue taken approximately 20 cm above the soil surface</tissue>
    </source>
</reference>
<organism evidence="1">
    <name type="scientific">Arundo donax</name>
    <name type="common">Giant reed</name>
    <name type="synonym">Donax arundinaceus</name>
    <dbReference type="NCBI Taxonomy" id="35708"/>
    <lineage>
        <taxon>Eukaryota</taxon>
        <taxon>Viridiplantae</taxon>
        <taxon>Streptophyta</taxon>
        <taxon>Embryophyta</taxon>
        <taxon>Tracheophyta</taxon>
        <taxon>Spermatophyta</taxon>
        <taxon>Magnoliopsida</taxon>
        <taxon>Liliopsida</taxon>
        <taxon>Poales</taxon>
        <taxon>Poaceae</taxon>
        <taxon>PACMAD clade</taxon>
        <taxon>Arundinoideae</taxon>
        <taxon>Arundineae</taxon>
        <taxon>Arundo</taxon>
    </lineage>
</organism>
<dbReference type="EMBL" id="GBRH01273114">
    <property type="protein sequence ID" value="JAD24781.1"/>
    <property type="molecule type" value="Transcribed_RNA"/>
</dbReference>
<name>A0A0A8YG70_ARUDO</name>
<sequence>MKSMEPST</sequence>
<proteinExistence type="predicted"/>
<evidence type="ECO:0000313" key="1">
    <source>
        <dbReference type="EMBL" id="JAD24781.1"/>
    </source>
</evidence>
<accession>A0A0A8YG70</accession>